<gene>
    <name evidence="1" type="ORF">METZ01_LOCUS499300</name>
</gene>
<dbReference type="SUPFAM" id="SSF54637">
    <property type="entry name" value="Thioesterase/thiol ester dehydrase-isomerase"/>
    <property type="match status" value="1"/>
</dbReference>
<dbReference type="AlphaFoldDB" id="A0A383DPN3"/>
<dbReference type="Gene3D" id="3.10.129.10">
    <property type="entry name" value="Hotdog Thioesterase"/>
    <property type="match status" value="1"/>
</dbReference>
<proteinExistence type="predicted"/>
<dbReference type="EMBL" id="UINC01219121">
    <property type="protein sequence ID" value="SVE46446.1"/>
    <property type="molecule type" value="Genomic_DNA"/>
</dbReference>
<organism evidence="1">
    <name type="scientific">marine metagenome</name>
    <dbReference type="NCBI Taxonomy" id="408172"/>
    <lineage>
        <taxon>unclassified sequences</taxon>
        <taxon>metagenomes</taxon>
        <taxon>ecological metagenomes</taxon>
    </lineage>
</organism>
<protein>
    <submittedName>
        <fullName evidence="1">Uncharacterized protein</fullName>
    </submittedName>
</protein>
<sequence>MNLLEEIITNQNLIKKFIPQREPIIMIDALLYYNKTKVISGLKIKHSNMFVQGGAFSEPGIIEHMAQTVALHTGYSFYIKNLIAPEGYIGALKDVKITKLPKVNDNLETEVEILKNFVEITLVKGTTRLNGEIIMTANMKTFLKK</sequence>
<dbReference type="InterPro" id="IPR029069">
    <property type="entry name" value="HotDog_dom_sf"/>
</dbReference>
<dbReference type="InterPro" id="IPR016776">
    <property type="entry name" value="ApeP-like_dehydratase"/>
</dbReference>
<dbReference type="Pfam" id="PF22817">
    <property type="entry name" value="ApeP-like"/>
    <property type="match status" value="1"/>
</dbReference>
<reference evidence="1" key="1">
    <citation type="submission" date="2018-05" db="EMBL/GenBank/DDBJ databases">
        <authorList>
            <person name="Lanie J.A."/>
            <person name="Ng W.-L."/>
            <person name="Kazmierczak K.M."/>
            <person name="Andrzejewski T.M."/>
            <person name="Davidsen T.M."/>
            <person name="Wayne K.J."/>
            <person name="Tettelin H."/>
            <person name="Glass J.I."/>
            <person name="Rusch D."/>
            <person name="Podicherti R."/>
            <person name="Tsui H.-C.T."/>
            <person name="Winkler M.E."/>
        </authorList>
    </citation>
    <scope>NUCLEOTIDE SEQUENCE</scope>
</reference>
<evidence type="ECO:0000313" key="1">
    <source>
        <dbReference type="EMBL" id="SVE46446.1"/>
    </source>
</evidence>
<accession>A0A383DPN3</accession>
<name>A0A383DPN3_9ZZZZ</name>